<reference evidence="1 2" key="1">
    <citation type="submission" date="2023-07" db="EMBL/GenBank/DDBJ databases">
        <title>Sorghum-associated microbial communities from plants grown in Nebraska, USA.</title>
        <authorList>
            <person name="Schachtman D."/>
        </authorList>
    </citation>
    <scope>NUCLEOTIDE SEQUENCE [LARGE SCALE GENOMIC DNA]</scope>
    <source>
        <strain evidence="1 2">3262</strain>
    </source>
</reference>
<sequence>MKSSSLKLKPVISHPQGLPIYFLTGKKYLHQTLFCIQSLTKATSKPFRFVLVDDGTFDVKLIEHINRLLPGVKVIDTSTINKNLEEKLPKATFKQLHQKRAVYPHIKKLTDIHTITEDPWKLVLDSDMLFWNEPTKIINWLMDPDTPLHMVDCEQSYGYSIPLMESLCCTAVKPLVNVGAIGLNSNHINWHNIQHWVKLLEEKEGTSYYLEQAITAMLIGDANTVELDSSQYIVAPDKTTIKQKNGILHHYVDLSKEGYYKTAWESLI</sequence>
<dbReference type="Proteomes" id="UP001247620">
    <property type="component" value="Unassembled WGS sequence"/>
</dbReference>
<dbReference type="CDD" id="cd00761">
    <property type="entry name" value="Glyco_tranf_GTA_type"/>
    <property type="match status" value="1"/>
</dbReference>
<protein>
    <recommendedName>
        <fullName evidence="3">Glycosyl transferase</fullName>
    </recommendedName>
</protein>
<proteinExistence type="predicted"/>
<dbReference type="Gene3D" id="3.90.550.10">
    <property type="entry name" value="Spore Coat Polysaccharide Biosynthesis Protein SpsA, Chain A"/>
    <property type="match status" value="1"/>
</dbReference>
<gene>
    <name evidence="1" type="ORF">J2W55_000234</name>
</gene>
<dbReference type="SUPFAM" id="SSF53448">
    <property type="entry name" value="Nucleotide-diphospho-sugar transferases"/>
    <property type="match status" value="1"/>
</dbReference>
<evidence type="ECO:0000313" key="1">
    <source>
        <dbReference type="EMBL" id="MDR6940406.1"/>
    </source>
</evidence>
<evidence type="ECO:0000313" key="2">
    <source>
        <dbReference type="Proteomes" id="UP001247620"/>
    </source>
</evidence>
<evidence type="ECO:0008006" key="3">
    <source>
        <dbReference type="Google" id="ProtNLM"/>
    </source>
</evidence>
<keyword evidence="2" id="KW-1185">Reference proteome</keyword>
<accession>A0ABU1T579</accession>
<organism evidence="1 2">
    <name type="scientific">Mucilaginibacter pocheonensis</name>
    <dbReference type="NCBI Taxonomy" id="398050"/>
    <lineage>
        <taxon>Bacteria</taxon>
        <taxon>Pseudomonadati</taxon>
        <taxon>Bacteroidota</taxon>
        <taxon>Sphingobacteriia</taxon>
        <taxon>Sphingobacteriales</taxon>
        <taxon>Sphingobacteriaceae</taxon>
        <taxon>Mucilaginibacter</taxon>
    </lineage>
</organism>
<name>A0ABU1T579_9SPHI</name>
<dbReference type="InterPro" id="IPR029044">
    <property type="entry name" value="Nucleotide-diphossugar_trans"/>
</dbReference>
<comment type="caution">
    <text evidence="1">The sequence shown here is derived from an EMBL/GenBank/DDBJ whole genome shotgun (WGS) entry which is preliminary data.</text>
</comment>
<dbReference type="EMBL" id="JAVDUU010000001">
    <property type="protein sequence ID" value="MDR6940406.1"/>
    <property type="molecule type" value="Genomic_DNA"/>
</dbReference>